<dbReference type="GO" id="GO:0000076">
    <property type="term" value="P:DNA replication checkpoint signaling"/>
    <property type="evidence" value="ECO:0007669"/>
    <property type="project" value="TreeGrafter"/>
</dbReference>
<dbReference type="AlphaFoldDB" id="A0A0G4M6P4"/>
<dbReference type="GO" id="GO:0031573">
    <property type="term" value="P:mitotic intra-S DNA damage checkpoint signaling"/>
    <property type="evidence" value="ECO:0007669"/>
    <property type="project" value="TreeGrafter"/>
</dbReference>
<keyword evidence="2" id="KW-0227">DNA damage</keyword>
<name>A0A0G4M6P4_VERLO</name>
<reference evidence="6 7" key="1">
    <citation type="submission" date="2015-05" db="EMBL/GenBank/DDBJ databases">
        <authorList>
            <person name="Fogelqvist Johan"/>
        </authorList>
    </citation>
    <scope>NUCLEOTIDE SEQUENCE [LARGE SCALE GENOMIC DNA]</scope>
    <source>
        <strain evidence="5">VL1</strain>
        <strain evidence="4">VL2</strain>
    </source>
</reference>
<dbReference type="EMBL" id="CVQH01021306">
    <property type="protein sequence ID" value="CRK29968.1"/>
    <property type="molecule type" value="Genomic_DNA"/>
</dbReference>
<evidence type="ECO:0000313" key="7">
    <source>
        <dbReference type="Proteomes" id="UP000045706"/>
    </source>
</evidence>
<gene>
    <name evidence="5" type="ORF">BN1708_005106</name>
    <name evidence="4" type="ORF">BN1723_002779</name>
</gene>
<evidence type="ECO:0000256" key="1">
    <source>
        <dbReference type="ARBA" id="ARBA00008494"/>
    </source>
</evidence>
<evidence type="ECO:0000313" key="5">
    <source>
        <dbReference type="EMBL" id="CRK29968.1"/>
    </source>
</evidence>
<dbReference type="PANTHER" id="PTHR15237">
    <property type="entry name" value="DNA REPAIR PROTEIN RAD9"/>
    <property type="match status" value="1"/>
</dbReference>
<organism evidence="5 6">
    <name type="scientific">Verticillium longisporum</name>
    <name type="common">Verticillium dahliae var. longisporum</name>
    <dbReference type="NCBI Taxonomy" id="100787"/>
    <lineage>
        <taxon>Eukaryota</taxon>
        <taxon>Fungi</taxon>
        <taxon>Dikarya</taxon>
        <taxon>Ascomycota</taxon>
        <taxon>Pezizomycotina</taxon>
        <taxon>Sordariomycetes</taxon>
        <taxon>Hypocreomycetidae</taxon>
        <taxon>Glomerellales</taxon>
        <taxon>Plectosphaerellaceae</taxon>
        <taxon>Verticillium</taxon>
    </lineage>
</organism>
<dbReference type="Gene3D" id="3.70.10.10">
    <property type="match status" value="1"/>
</dbReference>
<dbReference type="EMBL" id="CVQI01012224">
    <property type="protein sequence ID" value="CRK21663.1"/>
    <property type="molecule type" value="Genomic_DNA"/>
</dbReference>
<evidence type="ECO:0000256" key="2">
    <source>
        <dbReference type="PIRNR" id="PIRNR009303"/>
    </source>
</evidence>
<evidence type="ECO:0000256" key="3">
    <source>
        <dbReference type="SAM" id="MobiDB-lite"/>
    </source>
</evidence>
<feature type="compositionally biased region" description="Basic and acidic residues" evidence="3">
    <location>
        <begin position="411"/>
        <end position="421"/>
    </location>
</feature>
<comment type="similarity">
    <text evidence="1 2">Belongs to the rad9 family.</text>
</comment>
<dbReference type="GO" id="GO:0006281">
    <property type="term" value="P:DNA repair"/>
    <property type="evidence" value="ECO:0007669"/>
    <property type="project" value="UniProtKB-UniRule"/>
</dbReference>
<feature type="compositionally biased region" description="Polar residues" evidence="3">
    <location>
        <begin position="433"/>
        <end position="446"/>
    </location>
</feature>
<evidence type="ECO:0000313" key="4">
    <source>
        <dbReference type="EMBL" id="CRK21663.1"/>
    </source>
</evidence>
<proteinExistence type="inferred from homology"/>
<dbReference type="InterPro" id="IPR007268">
    <property type="entry name" value="Rad9/Ddc1"/>
</dbReference>
<accession>A0A0G4M6P4</accession>
<dbReference type="PIRSF" id="PIRSF009303">
    <property type="entry name" value="Cell_cycle_RAD9"/>
    <property type="match status" value="1"/>
</dbReference>
<comment type="function">
    <text evidence="2">Acts in DNA repair and mutagenesis. Involved in promoting resistance to ionizing radiation and UV light, as well as regulating cell cycle progression after irradiation.</text>
</comment>
<dbReference type="Proteomes" id="UP000044602">
    <property type="component" value="Unassembled WGS sequence"/>
</dbReference>
<dbReference type="InterPro" id="IPR046938">
    <property type="entry name" value="DNA_clamp_sf"/>
</dbReference>
<dbReference type="GO" id="GO:0030896">
    <property type="term" value="C:checkpoint clamp complex"/>
    <property type="evidence" value="ECO:0007669"/>
    <property type="project" value="UniProtKB-UniRule"/>
</dbReference>
<sequence length="469" mass="51734">MPLLAFTLSEDAVSALRDALICLNKFSDDVSFEAQKDKFVLTALNSSKSAYACFTFSTARFCSRYAFDGRDKFYCTLYTRALISIFRSRASGDPQRGIAISADRSDGRDGAIDRCEVSVEDGPGVQVSRFVAKLIFRNGLASTHRLPFEVAVPVHAKFSREEAGNHWTIPSRTLRQLMEHFGPGVELLDICSDGEHVKFTCFTEKTVNGDGMSEVLKKPLHTSIAIEIDEFEDIEVEDKLRIVMNVRDFRAIIQHAGIAGTNLSARYSTPARPIQVTYPGDGIACEFLLMTVGERGGNPAQKTRKGSKAVNGARQRQQLEPTSRRESAAPSQASERQPDVEDQAPPKVSSGMPPPPQPSMPSGRATAARTSAFDLRPSQRPPPTSTMRSEGLFVEDDRWEPVNDDEEEEENARLEWDHSAQPEDTGPHINQPAAENSNDVNPTPASSYGFEPTQRLSGVERLGLFYRGS</sequence>
<dbReference type="STRING" id="100787.A0A0G4M6P4"/>
<protein>
    <recommendedName>
        <fullName evidence="2">DNA repair protein rad9</fullName>
    </recommendedName>
</protein>
<dbReference type="Pfam" id="PF04139">
    <property type="entry name" value="Rad9"/>
    <property type="match status" value="1"/>
</dbReference>
<feature type="region of interest" description="Disordered" evidence="3">
    <location>
        <begin position="296"/>
        <end position="469"/>
    </location>
</feature>
<dbReference type="InterPro" id="IPR026584">
    <property type="entry name" value="Rad9"/>
</dbReference>
<dbReference type="SUPFAM" id="SSF55979">
    <property type="entry name" value="DNA clamp"/>
    <property type="match status" value="1"/>
</dbReference>
<dbReference type="GO" id="GO:0071479">
    <property type="term" value="P:cellular response to ionizing radiation"/>
    <property type="evidence" value="ECO:0007669"/>
    <property type="project" value="TreeGrafter"/>
</dbReference>
<dbReference type="Proteomes" id="UP000045706">
    <property type="component" value="Unassembled WGS sequence"/>
</dbReference>
<keyword evidence="6" id="KW-1185">Reference proteome</keyword>
<evidence type="ECO:0000313" key="6">
    <source>
        <dbReference type="Proteomes" id="UP000044602"/>
    </source>
</evidence>
<dbReference type="PANTHER" id="PTHR15237:SF0">
    <property type="entry name" value="CELL CYCLE CHECKPOINT CONTROL PROTEIN"/>
    <property type="match status" value="1"/>
</dbReference>